<dbReference type="EMBL" id="GGEC01059926">
    <property type="protein sequence ID" value="MBX40410.1"/>
    <property type="molecule type" value="Transcribed_RNA"/>
</dbReference>
<dbReference type="AlphaFoldDB" id="A0A2P2NDA2"/>
<sequence>MFYSDGIVIFDETLSHSH</sequence>
<accession>A0A2P2NDA2</accession>
<reference evidence="1" key="1">
    <citation type="submission" date="2018-02" db="EMBL/GenBank/DDBJ databases">
        <title>Rhizophora mucronata_Transcriptome.</title>
        <authorList>
            <person name="Meera S.P."/>
            <person name="Sreeshan A."/>
            <person name="Augustine A."/>
        </authorList>
    </citation>
    <scope>NUCLEOTIDE SEQUENCE</scope>
    <source>
        <tissue evidence="1">Leaf</tissue>
    </source>
</reference>
<organism evidence="1">
    <name type="scientific">Rhizophora mucronata</name>
    <name type="common">Asiatic mangrove</name>
    <dbReference type="NCBI Taxonomy" id="61149"/>
    <lineage>
        <taxon>Eukaryota</taxon>
        <taxon>Viridiplantae</taxon>
        <taxon>Streptophyta</taxon>
        <taxon>Embryophyta</taxon>
        <taxon>Tracheophyta</taxon>
        <taxon>Spermatophyta</taxon>
        <taxon>Magnoliopsida</taxon>
        <taxon>eudicotyledons</taxon>
        <taxon>Gunneridae</taxon>
        <taxon>Pentapetalae</taxon>
        <taxon>rosids</taxon>
        <taxon>fabids</taxon>
        <taxon>Malpighiales</taxon>
        <taxon>Rhizophoraceae</taxon>
        <taxon>Rhizophora</taxon>
    </lineage>
</organism>
<name>A0A2P2NDA2_RHIMU</name>
<protein>
    <submittedName>
        <fullName evidence="1">Uncharacterized protein</fullName>
    </submittedName>
</protein>
<proteinExistence type="predicted"/>
<evidence type="ECO:0000313" key="1">
    <source>
        <dbReference type="EMBL" id="MBX40410.1"/>
    </source>
</evidence>